<name>A0ABR9VRM5_9SYNC</name>
<evidence type="ECO:0008006" key="3">
    <source>
        <dbReference type="Google" id="ProtNLM"/>
    </source>
</evidence>
<comment type="caution">
    <text evidence="1">The sequence shown here is derived from an EMBL/GenBank/DDBJ whole genome shotgun (WGS) entry which is preliminary data.</text>
</comment>
<sequence>MPHQPLPSFHFHYSLMLVAIWSGFSVGVKELNSPALGQNVTEVPSNENLAKPKNQGWGPWQKLESAEDLTFSSGFSNMELGGYLDYSHACEQAAQAAQSEPIFWYRLDNLVETIGTGNVEYRCTINDEIIAYHFSTAVLSNLPFPTCLTVQSNIGGGINIRNSPNLAATLLETLENGSQIMIDGSPMYLSTDAQGRTWLNLQFKGQDGWGSLTTKPEGHINFRMCQGLNLQLLCLHRIAFL</sequence>
<keyword evidence="2" id="KW-1185">Reference proteome</keyword>
<reference evidence="1 2" key="1">
    <citation type="submission" date="2020-10" db="EMBL/GenBank/DDBJ databases">
        <authorList>
            <person name="Castelo-Branco R."/>
            <person name="Eusebio N."/>
            <person name="Adriana R."/>
            <person name="Vieira A."/>
            <person name="Brugerolle De Fraissinette N."/>
            <person name="Rezende De Castro R."/>
            <person name="Schneider M.P."/>
            <person name="Vasconcelos V."/>
            <person name="Leao P.N."/>
        </authorList>
    </citation>
    <scope>NUCLEOTIDE SEQUENCE [LARGE SCALE GENOMIC DNA]</scope>
    <source>
        <strain evidence="1 2">LEGE 00031</strain>
    </source>
</reference>
<gene>
    <name evidence="1" type="ORF">IQ217_04500</name>
</gene>
<organism evidence="1 2">
    <name type="scientific">Synechocystis salina LEGE 00031</name>
    <dbReference type="NCBI Taxonomy" id="1828736"/>
    <lineage>
        <taxon>Bacteria</taxon>
        <taxon>Bacillati</taxon>
        <taxon>Cyanobacteriota</taxon>
        <taxon>Cyanophyceae</taxon>
        <taxon>Synechococcales</taxon>
        <taxon>Merismopediaceae</taxon>
        <taxon>Synechocystis</taxon>
    </lineage>
</organism>
<protein>
    <recommendedName>
        <fullName evidence="3">SH3 domain-containing protein</fullName>
    </recommendedName>
</protein>
<proteinExistence type="predicted"/>
<dbReference type="EMBL" id="JADEVV010000009">
    <property type="protein sequence ID" value="MBE9253133.1"/>
    <property type="molecule type" value="Genomic_DNA"/>
</dbReference>
<dbReference type="Proteomes" id="UP000658720">
    <property type="component" value="Unassembled WGS sequence"/>
</dbReference>
<accession>A0ABR9VRM5</accession>
<evidence type="ECO:0000313" key="2">
    <source>
        <dbReference type="Proteomes" id="UP000658720"/>
    </source>
</evidence>
<evidence type="ECO:0000313" key="1">
    <source>
        <dbReference type="EMBL" id="MBE9253133.1"/>
    </source>
</evidence>